<proteinExistence type="predicted"/>
<evidence type="ECO:0000313" key="2">
    <source>
        <dbReference type="Proteomes" id="UP000256774"/>
    </source>
</evidence>
<dbReference type="RefSeq" id="WP_116208547.1">
    <property type="nucleotide sequence ID" value="NZ_QUNR01000003.1"/>
</dbReference>
<dbReference type="EMBL" id="QUNR01000003">
    <property type="protein sequence ID" value="REH37958.1"/>
    <property type="molecule type" value="Genomic_DNA"/>
</dbReference>
<keyword evidence="2" id="KW-1185">Reference proteome</keyword>
<sequence>MPYKKFLEEYSLYRKFKVTQLPPRTDVLPVVQINMECPKCSSNQTFVMTNKYWENCEYSNYPVEGLVFRMVYLCVHCQEFERVFYIKVADDKQWLMKVGQFPSWEIKGDVNIEKLLGEHSGYYRKGLVCESQGYGIGAFGYYRRIVEEIIDGLLDEIAELLTDSELLEYQDALAKTKETIVTQEKIDLVKDLLPPILRPEGMNPLSALHSALSEGLHAESDEECLEYAETCREILIFLVNQVAASKAASKGFTDSMRKLLDKKSKKKS</sequence>
<evidence type="ECO:0000313" key="1">
    <source>
        <dbReference type="EMBL" id="REH37958.1"/>
    </source>
</evidence>
<dbReference type="Proteomes" id="UP000256774">
    <property type="component" value="Unassembled WGS sequence"/>
</dbReference>
<dbReference type="AlphaFoldDB" id="A0A3E0H3W4"/>
<accession>A0A3E0H3W4</accession>
<name>A0A3E0H3W4_9GAMM</name>
<protein>
    <recommendedName>
        <fullName evidence="3">DUF4145 domain-containing protein</fullName>
    </recommendedName>
</protein>
<dbReference type="OrthoDB" id="981660at2"/>
<comment type="caution">
    <text evidence="1">The sequence shown here is derived from an EMBL/GenBank/DDBJ whole genome shotgun (WGS) entry which is preliminary data.</text>
</comment>
<reference evidence="1 2" key="1">
    <citation type="submission" date="2018-08" db="EMBL/GenBank/DDBJ databases">
        <title>Genomic Encyclopedia of Type Strains, Phase IV (KMG-IV): sequencing the most valuable type-strain genomes for metagenomic binning, comparative biology and taxonomic classification.</title>
        <authorList>
            <person name="Goeker M."/>
        </authorList>
    </citation>
    <scope>NUCLEOTIDE SEQUENCE [LARGE SCALE GENOMIC DNA]</scope>
    <source>
        <strain evidence="1 2">DSM 26022</strain>
    </source>
</reference>
<evidence type="ECO:0008006" key="3">
    <source>
        <dbReference type="Google" id="ProtNLM"/>
    </source>
</evidence>
<gene>
    <name evidence="1" type="ORF">DFR26_1744</name>
</gene>
<organism evidence="1 2">
    <name type="scientific">Paraperlucidibaca baekdonensis</name>
    <dbReference type="NCBI Taxonomy" id="748120"/>
    <lineage>
        <taxon>Bacteria</taxon>
        <taxon>Pseudomonadati</taxon>
        <taxon>Pseudomonadota</taxon>
        <taxon>Gammaproteobacteria</taxon>
        <taxon>Moraxellales</taxon>
        <taxon>Moraxellaceae</taxon>
        <taxon>Paraperlucidibaca</taxon>
    </lineage>
</organism>